<accession>A0A209A2S4</accession>
<evidence type="ECO:0008006" key="3">
    <source>
        <dbReference type="Google" id="ProtNLM"/>
    </source>
</evidence>
<dbReference type="AlphaFoldDB" id="A0A209A2S4"/>
<reference evidence="1 2" key="1">
    <citation type="submission" date="2017-05" db="EMBL/GenBank/DDBJ databases">
        <title>Whole genome sequencing of Yersinia kristensenii.</title>
        <authorList>
            <person name="Campioni F."/>
        </authorList>
    </citation>
    <scope>NUCLEOTIDE SEQUENCE [LARGE SCALE GENOMIC DNA]</scope>
    <source>
        <strain evidence="1 2">CFSAN060536</strain>
    </source>
</reference>
<proteinExistence type="predicted"/>
<dbReference type="RefSeq" id="WP_050322202.1">
    <property type="nucleotide sequence ID" value="NZ_NHOI01000011.1"/>
</dbReference>
<dbReference type="PROSITE" id="PS51257">
    <property type="entry name" value="PROKAR_LIPOPROTEIN"/>
    <property type="match status" value="1"/>
</dbReference>
<gene>
    <name evidence="1" type="ORF">CBW57_09530</name>
</gene>
<sequence length="180" mass="20561">MRGFILLFLILGVVGCNEEKEAPFGYHWGITPYSVKSKGSAIYTESEEKNGIIVSFTSTVPENGFRDGFYRHYFKNKKLNRIVFNTYDISGDKSNGIAKYESLKSKLIEKYGPPISTSEYVASDKFNFYPCIINVNCGSWQSKFIANDYTIKIYLGMSDQGNKYGENRDKGSVYIEYTER</sequence>
<comment type="caution">
    <text evidence="1">The sequence shown here is derived from an EMBL/GenBank/DDBJ whole genome shotgun (WGS) entry which is preliminary data.</text>
</comment>
<evidence type="ECO:0000313" key="1">
    <source>
        <dbReference type="EMBL" id="OVZ87024.1"/>
    </source>
</evidence>
<evidence type="ECO:0000313" key="2">
    <source>
        <dbReference type="Proteomes" id="UP000196440"/>
    </source>
</evidence>
<dbReference type="Proteomes" id="UP000196440">
    <property type="component" value="Unassembled WGS sequence"/>
</dbReference>
<organism evidence="1 2">
    <name type="scientific">Yersinia intermedia</name>
    <dbReference type="NCBI Taxonomy" id="631"/>
    <lineage>
        <taxon>Bacteria</taxon>
        <taxon>Pseudomonadati</taxon>
        <taxon>Pseudomonadota</taxon>
        <taxon>Gammaproteobacteria</taxon>
        <taxon>Enterobacterales</taxon>
        <taxon>Yersiniaceae</taxon>
        <taxon>Yersinia</taxon>
    </lineage>
</organism>
<name>A0A209A2S4_YERIN</name>
<dbReference type="EMBL" id="NHOI01000011">
    <property type="protein sequence ID" value="OVZ87024.1"/>
    <property type="molecule type" value="Genomic_DNA"/>
</dbReference>
<protein>
    <recommendedName>
        <fullName evidence="3">Lipoprotein</fullName>
    </recommendedName>
</protein>